<dbReference type="AlphaFoldDB" id="A0A645G595"/>
<reference evidence="1" key="1">
    <citation type="submission" date="2019-08" db="EMBL/GenBank/DDBJ databases">
        <authorList>
            <person name="Kucharzyk K."/>
            <person name="Murdoch R.W."/>
            <person name="Higgins S."/>
            <person name="Loffler F."/>
        </authorList>
    </citation>
    <scope>NUCLEOTIDE SEQUENCE</scope>
</reference>
<comment type="caution">
    <text evidence="1">The sequence shown here is derived from an EMBL/GenBank/DDBJ whole genome shotgun (WGS) entry which is preliminary data.</text>
</comment>
<dbReference type="EMBL" id="VSSQ01066853">
    <property type="protein sequence ID" value="MPN19314.1"/>
    <property type="molecule type" value="Genomic_DNA"/>
</dbReference>
<sequence length="146" mass="16226">MVGDEDRNASLFTDTKSFLDGIHYVVRLVAHMGRINTVIFSNNLAQFNQFFRVSVAAGGIDQAAAHTKGTVFHTVSQHGLHHFQFFRSCPPVLITHHSYAQTAVSDKDFHVGSHIGMIDALAISFKGCKFGEFIRISRGTDREYAL</sequence>
<accession>A0A645G595</accession>
<organism evidence="1">
    <name type="scientific">bioreactor metagenome</name>
    <dbReference type="NCBI Taxonomy" id="1076179"/>
    <lineage>
        <taxon>unclassified sequences</taxon>
        <taxon>metagenomes</taxon>
        <taxon>ecological metagenomes</taxon>
    </lineage>
</organism>
<proteinExistence type="predicted"/>
<evidence type="ECO:0000313" key="1">
    <source>
        <dbReference type="EMBL" id="MPN19314.1"/>
    </source>
</evidence>
<name>A0A645G595_9ZZZZ</name>
<gene>
    <name evidence="1" type="ORF">SDC9_166682</name>
</gene>
<protein>
    <submittedName>
        <fullName evidence="1">Uncharacterized protein</fullName>
    </submittedName>
</protein>